<proteinExistence type="predicted"/>
<gene>
    <name evidence="2" type="ORF">ULMA_02140</name>
</gene>
<dbReference type="Pfam" id="PF19630">
    <property type="entry name" value="DUF6134"/>
    <property type="match status" value="1"/>
</dbReference>
<keyword evidence="1" id="KW-1133">Transmembrane helix</keyword>
<accession>A0A5J4IU40</accession>
<dbReference type="InterPro" id="IPR045767">
    <property type="entry name" value="DUF6134"/>
</dbReference>
<dbReference type="AlphaFoldDB" id="A0A5J4IU40"/>
<dbReference type="EMBL" id="BKCG01000001">
    <property type="protein sequence ID" value="GER58106.1"/>
    <property type="molecule type" value="Genomic_DNA"/>
</dbReference>
<protein>
    <submittedName>
        <fullName evidence="2">Uncharacterized protein</fullName>
    </submittedName>
</protein>
<organism evidence="2 3">
    <name type="scientific">Patiriisocius marinus</name>
    <dbReference type="NCBI Taxonomy" id="1397112"/>
    <lineage>
        <taxon>Bacteria</taxon>
        <taxon>Pseudomonadati</taxon>
        <taxon>Bacteroidota</taxon>
        <taxon>Flavobacteriia</taxon>
        <taxon>Flavobacteriales</taxon>
        <taxon>Flavobacteriaceae</taxon>
        <taxon>Patiriisocius</taxon>
    </lineage>
</organism>
<comment type="caution">
    <text evidence="2">The sequence shown here is derived from an EMBL/GenBank/DDBJ whole genome shotgun (WGS) entry which is preliminary data.</text>
</comment>
<evidence type="ECO:0000256" key="1">
    <source>
        <dbReference type="SAM" id="Phobius"/>
    </source>
</evidence>
<reference evidence="2 3" key="1">
    <citation type="submission" date="2019-08" db="EMBL/GenBank/DDBJ databases">
        <title>Draft genome sequence of Ulvibacter marinus type strain NBRC 109484.</title>
        <authorList>
            <person name="Kawano K."/>
            <person name="Ushijima N."/>
            <person name="Kihara M."/>
            <person name="Itoh H."/>
        </authorList>
    </citation>
    <scope>NUCLEOTIDE SEQUENCE [LARGE SCALE GENOMIC DNA]</scope>
    <source>
        <strain evidence="2 3">NBRC 109484</strain>
    </source>
</reference>
<sequence>MPERTFAKTITITMIWNLIFINLFVFSLNPISISDKTLHFDIVHKNNIVGDLIASKRVFDSKTYYESSTTIKTKIIREFSVNYTYNVQFYNENLEKADVHITVNDKPHAETLTKWNNTNYQIVKDNTVENPINKTINYATIQLYFKEPKNIKSCYSEQDASFNTIVSMGDHVYKKVNSKGNENLYFYEKGTLKKATIDGGLIKFEIISTRI</sequence>
<dbReference type="Proteomes" id="UP000326509">
    <property type="component" value="Unassembled WGS sequence"/>
</dbReference>
<keyword evidence="1" id="KW-0812">Transmembrane</keyword>
<keyword evidence="1" id="KW-0472">Membrane</keyword>
<keyword evidence="3" id="KW-1185">Reference proteome</keyword>
<name>A0A5J4IU40_9FLAO</name>
<feature type="transmembrane region" description="Helical" evidence="1">
    <location>
        <begin position="6"/>
        <end position="26"/>
    </location>
</feature>
<evidence type="ECO:0000313" key="3">
    <source>
        <dbReference type="Proteomes" id="UP000326509"/>
    </source>
</evidence>
<evidence type="ECO:0000313" key="2">
    <source>
        <dbReference type="EMBL" id="GER58106.1"/>
    </source>
</evidence>